<dbReference type="PANTHER" id="PTHR30349">
    <property type="entry name" value="PHAGE INTEGRASE-RELATED"/>
    <property type="match status" value="1"/>
</dbReference>
<proteinExistence type="predicted"/>
<dbReference type="AlphaFoldDB" id="A0A1Y3PKK2"/>
<evidence type="ECO:0000256" key="1">
    <source>
        <dbReference type="ARBA" id="ARBA00023172"/>
    </source>
</evidence>
<reference evidence="4" key="1">
    <citation type="submission" date="2016-06" db="EMBL/GenBank/DDBJ databases">
        <authorList>
            <person name="Nascimento L."/>
            <person name="Pereira R.V."/>
            <person name="Martins L.F."/>
            <person name="Quaggio R.B."/>
            <person name="Silva A.M."/>
            <person name="Setubal J.C."/>
        </authorList>
    </citation>
    <scope>NUCLEOTIDE SEQUENCE [LARGE SCALE GENOMIC DNA]</scope>
</reference>
<dbReference type="PANTHER" id="PTHR30349:SF64">
    <property type="entry name" value="PROPHAGE INTEGRASE INTD-RELATED"/>
    <property type="match status" value="1"/>
</dbReference>
<dbReference type="GO" id="GO:0015074">
    <property type="term" value="P:DNA integration"/>
    <property type="evidence" value="ECO:0007669"/>
    <property type="project" value="InterPro"/>
</dbReference>
<keyword evidence="1" id="KW-0233">DNA recombination</keyword>
<comment type="caution">
    <text evidence="3">The sequence shown here is derived from an EMBL/GenBank/DDBJ whole genome shotgun (WGS) entry which is preliminary data.</text>
</comment>
<dbReference type="GO" id="GO:0003677">
    <property type="term" value="F:DNA binding"/>
    <property type="evidence" value="ECO:0007669"/>
    <property type="project" value="InterPro"/>
</dbReference>
<protein>
    <recommendedName>
        <fullName evidence="2">Tyr recombinase domain-containing protein</fullName>
    </recommendedName>
</protein>
<dbReference type="CDD" id="cd01189">
    <property type="entry name" value="INT_ICEBs1_C_like"/>
    <property type="match status" value="1"/>
</dbReference>
<dbReference type="GO" id="GO:0006310">
    <property type="term" value="P:DNA recombination"/>
    <property type="evidence" value="ECO:0007669"/>
    <property type="project" value="UniProtKB-KW"/>
</dbReference>
<feature type="domain" description="Tyr recombinase" evidence="2">
    <location>
        <begin position="1"/>
        <end position="139"/>
    </location>
</feature>
<gene>
    <name evidence="3" type="ORF">BAA01_12080</name>
</gene>
<dbReference type="Proteomes" id="UP000196475">
    <property type="component" value="Unassembled WGS sequence"/>
</dbReference>
<name>A0A1Y3PKK2_9BACI</name>
<dbReference type="InterPro" id="IPR002104">
    <property type="entry name" value="Integrase_catalytic"/>
</dbReference>
<dbReference type="InterPro" id="IPR013762">
    <property type="entry name" value="Integrase-like_cat_sf"/>
</dbReference>
<dbReference type="EMBL" id="LZRT01000068">
    <property type="protein sequence ID" value="OUM87881.1"/>
    <property type="molecule type" value="Genomic_DNA"/>
</dbReference>
<dbReference type="PROSITE" id="PS51898">
    <property type="entry name" value="TYR_RECOMBINASE"/>
    <property type="match status" value="1"/>
</dbReference>
<dbReference type="Gene3D" id="1.10.443.10">
    <property type="entry name" value="Intergrase catalytic core"/>
    <property type="match status" value="1"/>
</dbReference>
<dbReference type="InterPro" id="IPR050090">
    <property type="entry name" value="Tyrosine_recombinase_XerCD"/>
</dbReference>
<sequence>MSEWRIFELTNTPKTKSSIRKVDMPVWYMAEMEQYRNEWEKQKKAATDKWQGGDYQYVFHNMGKPLYHTTPTTWWRRFIERHGLRYIRFHDLRHSAATLLIEAGESLKTIQERLGHSRYQITADIYAHVTRKASREAANKLEKFSPQ</sequence>
<accession>A0A1Y3PKK2</accession>
<dbReference type="Pfam" id="PF00589">
    <property type="entry name" value="Phage_integrase"/>
    <property type="match status" value="1"/>
</dbReference>
<evidence type="ECO:0000259" key="2">
    <source>
        <dbReference type="PROSITE" id="PS51898"/>
    </source>
</evidence>
<dbReference type="InterPro" id="IPR011010">
    <property type="entry name" value="DNA_brk_join_enz"/>
</dbReference>
<evidence type="ECO:0000313" key="3">
    <source>
        <dbReference type="EMBL" id="OUM87881.1"/>
    </source>
</evidence>
<dbReference type="SUPFAM" id="SSF56349">
    <property type="entry name" value="DNA breaking-rejoining enzymes"/>
    <property type="match status" value="1"/>
</dbReference>
<evidence type="ECO:0000313" key="4">
    <source>
        <dbReference type="Proteomes" id="UP000196475"/>
    </source>
</evidence>
<organism evidence="3 4">
    <name type="scientific">Bacillus thermozeamaize</name>
    <dbReference type="NCBI Taxonomy" id="230954"/>
    <lineage>
        <taxon>Bacteria</taxon>
        <taxon>Bacillati</taxon>
        <taxon>Bacillota</taxon>
        <taxon>Bacilli</taxon>
        <taxon>Bacillales</taxon>
        <taxon>Bacillaceae</taxon>
        <taxon>Bacillus</taxon>
    </lineage>
</organism>